<comment type="caution">
    <text evidence="1">The sequence shown here is derived from an EMBL/GenBank/DDBJ whole genome shotgun (WGS) entry which is preliminary data.</text>
</comment>
<keyword evidence="2" id="KW-1185">Reference proteome</keyword>
<dbReference type="Proteomes" id="UP001549110">
    <property type="component" value="Unassembled WGS sequence"/>
</dbReference>
<reference evidence="1 2" key="1">
    <citation type="submission" date="2024-06" db="EMBL/GenBank/DDBJ databases">
        <title>Genomic Encyclopedia of Type Strains, Phase IV (KMG-IV): sequencing the most valuable type-strain genomes for metagenomic binning, comparative biology and taxonomic classification.</title>
        <authorList>
            <person name="Goeker M."/>
        </authorList>
    </citation>
    <scope>NUCLEOTIDE SEQUENCE [LARGE SCALE GENOMIC DNA]</scope>
    <source>
        <strain evidence="1 2">DSM 17809</strain>
    </source>
</reference>
<accession>A0ABV2EJQ5</accession>
<protein>
    <submittedName>
        <fullName evidence="1">Uncharacterized protein</fullName>
    </submittedName>
</protein>
<sequence length="87" mass="9535">MSERRDALIEAADYAEFYAEERMRLCQDSILHDPVLRGTARTRADFAKSKDLQIDGTINSAAYHAALDIARHLRGLADADVSRGGGG</sequence>
<evidence type="ECO:0000313" key="2">
    <source>
        <dbReference type="Proteomes" id="UP001549110"/>
    </source>
</evidence>
<dbReference type="EMBL" id="JBEPLU010000002">
    <property type="protein sequence ID" value="MET3527250.1"/>
    <property type="molecule type" value="Genomic_DNA"/>
</dbReference>
<proteinExistence type="predicted"/>
<organism evidence="1 2">
    <name type="scientific">Phenylobacterium koreense</name>
    <dbReference type="NCBI Taxonomy" id="266125"/>
    <lineage>
        <taxon>Bacteria</taxon>
        <taxon>Pseudomonadati</taxon>
        <taxon>Pseudomonadota</taxon>
        <taxon>Alphaproteobacteria</taxon>
        <taxon>Caulobacterales</taxon>
        <taxon>Caulobacteraceae</taxon>
        <taxon>Phenylobacterium</taxon>
    </lineage>
</organism>
<evidence type="ECO:0000313" key="1">
    <source>
        <dbReference type="EMBL" id="MET3527250.1"/>
    </source>
</evidence>
<name>A0ABV2EJQ5_9CAUL</name>
<gene>
    <name evidence="1" type="ORF">ABID41_002368</name>
</gene>